<dbReference type="PANTHER" id="PTHR35008">
    <property type="entry name" value="BLL4482 PROTEIN-RELATED"/>
    <property type="match status" value="1"/>
</dbReference>
<dbReference type="InterPro" id="IPR014353">
    <property type="entry name" value="Membr-bd_ADH_cyt_c"/>
</dbReference>
<evidence type="ECO:0000256" key="1">
    <source>
        <dbReference type="ARBA" id="ARBA00004236"/>
    </source>
</evidence>
<dbReference type="PROSITE" id="PS51007">
    <property type="entry name" value="CYTC"/>
    <property type="match status" value="3"/>
</dbReference>
<dbReference type="PIRSF" id="PIRSF000018">
    <property type="entry name" value="Mb_ADH_cyt_c"/>
    <property type="match status" value="1"/>
</dbReference>
<feature type="region of interest" description="Disordered" evidence="10">
    <location>
        <begin position="296"/>
        <end position="319"/>
    </location>
</feature>
<keyword evidence="4 9" id="KW-0479">Metal-binding</keyword>
<keyword evidence="2" id="KW-1003">Cell membrane</keyword>
<evidence type="ECO:0000256" key="4">
    <source>
        <dbReference type="ARBA" id="ARBA00022723"/>
    </source>
</evidence>
<keyword evidence="6" id="KW-0677">Repeat</keyword>
<keyword evidence="8 11" id="KW-0472">Membrane</keyword>
<feature type="region of interest" description="Disordered" evidence="10">
    <location>
        <begin position="338"/>
        <end position="357"/>
    </location>
</feature>
<dbReference type="EMBL" id="CP017755">
    <property type="protein sequence ID" value="AOZ10169.1"/>
    <property type="molecule type" value="Genomic_DNA"/>
</dbReference>
<evidence type="ECO:0000256" key="8">
    <source>
        <dbReference type="ARBA" id="ARBA00023136"/>
    </source>
</evidence>
<dbReference type="InterPro" id="IPR009056">
    <property type="entry name" value="Cyt_c-like_dom"/>
</dbReference>
<dbReference type="Pfam" id="PF00034">
    <property type="entry name" value="Cytochrom_C"/>
    <property type="match status" value="1"/>
</dbReference>
<feature type="transmembrane region" description="Helical" evidence="11">
    <location>
        <begin position="7"/>
        <end position="27"/>
    </location>
</feature>
<evidence type="ECO:0000313" key="14">
    <source>
        <dbReference type="Proteomes" id="UP000177515"/>
    </source>
</evidence>
<keyword evidence="3 9" id="KW-0349">Heme</keyword>
<evidence type="ECO:0000256" key="2">
    <source>
        <dbReference type="ARBA" id="ARBA00022475"/>
    </source>
</evidence>
<dbReference type="PANTHER" id="PTHR35008:SF8">
    <property type="entry name" value="ALCOHOL DEHYDROGENASE CYTOCHROME C SUBUNIT"/>
    <property type="match status" value="1"/>
</dbReference>
<evidence type="ECO:0000259" key="12">
    <source>
        <dbReference type="PROSITE" id="PS51007"/>
    </source>
</evidence>
<comment type="subcellular location">
    <subcellularLocation>
        <location evidence="1">Cell membrane</location>
    </subcellularLocation>
</comment>
<dbReference type="Proteomes" id="UP000177515">
    <property type="component" value="Chromosome 2"/>
</dbReference>
<evidence type="ECO:0000313" key="13">
    <source>
        <dbReference type="EMBL" id="AOZ10169.1"/>
    </source>
</evidence>
<keyword evidence="11" id="KW-0812">Transmembrane</keyword>
<protein>
    <submittedName>
        <fullName evidence="13">Cytochrome C</fullName>
    </submittedName>
</protein>
<keyword evidence="7 9" id="KW-0408">Iron</keyword>
<dbReference type="RefSeq" id="WP_071072690.1">
    <property type="nucleotide sequence ID" value="NZ_CP017755.1"/>
</dbReference>
<sequence length="431" mass="46125">MPSRRQWWMLICAIVLAGGGLALYLMLEREIAPVQPPAPESFERAQVLRGARVAALGDCAVCHTAPGGQPYAGGLPLRTPFGTIYSTNITPDPETGIGTWSLAAFTRALRRGIARDGHQLYPAFPYVHYTRMSDDDIAAAYAYLMRRDPVSAAAPRNDLIFPLGFRPLVAFWNVLFLRPGAQAPDSARSAQWNRGRELVNGLGHCAACHSPLNLIGGEKSGQAFAGNLIDGWEAPSLLHLANGAVPWTEAQLATYLRTGISGAHGAAAGPMLPVTQELATVPASDVEAMATYLFSLQQPAPDDRERPRDTAGAPVPGDADAVQRGRVLFAGACASCHGERSPMQSLGKRPSLATSSALHSASPRNAIQMILYGVPWQGEQALHYMPPFQQVLDDSQVADLAAYLRAAYAGRRPWDGVPATVSSIRKGVMSQ</sequence>
<evidence type="ECO:0000256" key="11">
    <source>
        <dbReference type="SAM" id="Phobius"/>
    </source>
</evidence>
<evidence type="ECO:0000256" key="10">
    <source>
        <dbReference type="SAM" id="MobiDB-lite"/>
    </source>
</evidence>
<evidence type="ECO:0000256" key="7">
    <source>
        <dbReference type="ARBA" id="ARBA00023004"/>
    </source>
</evidence>
<keyword evidence="11" id="KW-1133">Transmembrane helix</keyword>
<feature type="domain" description="Cytochrome c" evidence="12">
    <location>
        <begin position="320"/>
        <end position="408"/>
    </location>
</feature>
<keyword evidence="14" id="KW-1185">Reference proteome</keyword>
<dbReference type="InterPro" id="IPR036909">
    <property type="entry name" value="Cyt_c-like_dom_sf"/>
</dbReference>
<accession>A0ABN4TTF6</accession>
<keyword evidence="5" id="KW-0732">Signal</keyword>
<organism evidence="13 14">
    <name type="scientific">Cupriavidus malaysiensis</name>
    <dbReference type="NCBI Taxonomy" id="367825"/>
    <lineage>
        <taxon>Bacteria</taxon>
        <taxon>Pseudomonadati</taxon>
        <taxon>Pseudomonadota</taxon>
        <taxon>Betaproteobacteria</taxon>
        <taxon>Burkholderiales</taxon>
        <taxon>Burkholderiaceae</taxon>
        <taxon>Cupriavidus</taxon>
    </lineage>
</organism>
<gene>
    <name evidence="13" type="ORF">BKK80_31585</name>
</gene>
<evidence type="ECO:0000256" key="9">
    <source>
        <dbReference type="PROSITE-ProRule" id="PRU00433"/>
    </source>
</evidence>
<dbReference type="Gene3D" id="1.10.760.10">
    <property type="entry name" value="Cytochrome c-like domain"/>
    <property type="match status" value="3"/>
</dbReference>
<feature type="domain" description="Cytochrome c" evidence="12">
    <location>
        <begin position="190"/>
        <end position="297"/>
    </location>
</feature>
<dbReference type="InterPro" id="IPR051459">
    <property type="entry name" value="Cytochrome_c-type_DH"/>
</dbReference>
<evidence type="ECO:0000256" key="6">
    <source>
        <dbReference type="ARBA" id="ARBA00022737"/>
    </source>
</evidence>
<evidence type="ECO:0000256" key="3">
    <source>
        <dbReference type="ARBA" id="ARBA00022617"/>
    </source>
</evidence>
<evidence type="ECO:0000256" key="5">
    <source>
        <dbReference type="ARBA" id="ARBA00022729"/>
    </source>
</evidence>
<feature type="domain" description="Cytochrome c" evidence="12">
    <location>
        <begin position="45"/>
        <end position="148"/>
    </location>
</feature>
<dbReference type="SUPFAM" id="SSF46626">
    <property type="entry name" value="Cytochrome c"/>
    <property type="match status" value="3"/>
</dbReference>
<proteinExistence type="predicted"/>
<dbReference type="Pfam" id="PF13442">
    <property type="entry name" value="Cytochrome_CBB3"/>
    <property type="match status" value="1"/>
</dbReference>
<name>A0ABN4TTF6_9BURK</name>
<reference evidence="13 14" key="1">
    <citation type="submission" date="2016-10" db="EMBL/GenBank/DDBJ databases">
        <title>Complete genome sequences of three Cupriavidus strains isolated from various Malaysian environments.</title>
        <authorList>
            <person name="Abdullah A.A.-A."/>
            <person name="Shafie N.A.H."/>
            <person name="Lau N.S."/>
        </authorList>
    </citation>
    <scope>NUCLEOTIDE SEQUENCE [LARGE SCALE GENOMIC DNA]</scope>
    <source>
        <strain evidence="13 14">USMAA1020</strain>
    </source>
</reference>